<proteinExistence type="predicted"/>
<comment type="caution">
    <text evidence="2">The sequence shown here is derived from an EMBL/GenBank/DDBJ whole genome shotgun (WGS) entry which is preliminary data.</text>
</comment>
<dbReference type="EMBL" id="LCFP01000006">
    <property type="protein sequence ID" value="KKS97689.1"/>
    <property type="molecule type" value="Genomic_DNA"/>
</dbReference>
<dbReference type="SUPFAM" id="SSF100950">
    <property type="entry name" value="NagB/RpiA/CoA transferase-like"/>
    <property type="match status" value="1"/>
</dbReference>
<dbReference type="Gene3D" id="3.40.50.1360">
    <property type="match status" value="1"/>
</dbReference>
<dbReference type="PANTHER" id="PTHR11054">
    <property type="entry name" value="6-PHOSPHOGLUCONOLACTONASE"/>
    <property type="match status" value="1"/>
</dbReference>
<dbReference type="Proteomes" id="UP000034894">
    <property type="component" value="Unassembled WGS sequence"/>
</dbReference>
<dbReference type="InterPro" id="IPR006148">
    <property type="entry name" value="Glc/Gal-6P_isomerase"/>
</dbReference>
<dbReference type="EC" id="3.1.1.31" evidence="2"/>
<accession>A0A0G1DJ45</accession>
<dbReference type="InterPro" id="IPR037171">
    <property type="entry name" value="NagB/RpiA_transferase-like"/>
</dbReference>
<sequence length="235" mass="26454">MIKIERSEAEDLWPRCAEIIFEKLTDADNNRKRTLTFLSGGSAVSLYSLLSEKLKKAPLHPRRHVFAQADERFQPENKNDINAYQIEKSGLPQSLREKNIAFHAIPQRETLMEAQDNYRLTINRLFNISDIKIAVLGIGEDGHTAGLLPGYMDKWDTQSLVAGYENSGGFPQRISLTPQAISRCGLALVVLSGKSKQPVLQRLLDKKENDLNKFPAEAINSISEVKILTDFPILH</sequence>
<organism evidence="2 3">
    <name type="scientific">Candidatus Gottesmanbacteria bacterium GW2011_GWA2_43_14</name>
    <dbReference type="NCBI Taxonomy" id="1618443"/>
    <lineage>
        <taxon>Bacteria</taxon>
        <taxon>Candidatus Gottesmaniibacteriota</taxon>
    </lineage>
</organism>
<evidence type="ECO:0000313" key="2">
    <source>
        <dbReference type="EMBL" id="KKS97689.1"/>
    </source>
</evidence>
<dbReference type="InterPro" id="IPR039104">
    <property type="entry name" value="6PGL"/>
</dbReference>
<feature type="domain" description="Glucosamine/galactosamine-6-phosphate isomerase" evidence="1">
    <location>
        <begin position="8"/>
        <end position="221"/>
    </location>
</feature>
<dbReference type="PATRIC" id="fig|1618443.3.peg.999"/>
<dbReference type="AlphaFoldDB" id="A0A0G1DJ45"/>
<evidence type="ECO:0000259" key="1">
    <source>
        <dbReference type="Pfam" id="PF01182"/>
    </source>
</evidence>
<dbReference type="Pfam" id="PF01182">
    <property type="entry name" value="Glucosamine_iso"/>
    <property type="match status" value="1"/>
</dbReference>
<gene>
    <name evidence="2" type="ORF">UV73_C0006G0043</name>
</gene>
<evidence type="ECO:0000313" key="3">
    <source>
        <dbReference type="Proteomes" id="UP000034894"/>
    </source>
</evidence>
<dbReference type="GO" id="GO:0005975">
    <property type="term" value="P:carbohydrate metabolic process"/>
    <property type="evidence" value="ECO:0007669"/>
    <property type="project" value="InterPro"/>
</dbReference>
<reference evidence="2 3" key="1">
    <citation type="journal article" date="2015" name="Nature">
        <title>rRNA introns, odd ribosomes, and small enigmatic genomes across a large radiation of phyla.</title>
        <authorList>
            <person name="Brown C.T."/>
            <person name="Hug L.A."/>
            <person name="Thomas B.C."/>
            <person name="Sharon I."/>
            <person name="Castelle C.J."/>
            <person name="Singh A."/>
            <person name="Wilkins M.J."/>
            <person name="Williams K.H."/>
            <person name="Banfield J.F."/>
        </authorList>
    </citation>
    <scope>NUCLEOTIDE SEQUENCE [LARGE SCALE GENOMIC DNA]</scope>
</reference>
<dbReference type="PANTHER" id="PTHR11054:SF0">
    <property type="entry name" value="6-PHOSPHOGLUCONOLACTONASE"/>
    <property type="match status" value="1"/>
</dbReference>
<name>A0A0G1DJ45_9BACT</name>
<dbReference type="STRING" id="1618443.UV73_C0006G0043"/>
<keyword evidence="2" id="KW-0378">Hydrolase</keyword>
<dbReference type="GO" id="GO:0017057">
    <property type="term" value="F:6-phosphogluconolactonase activity"/>
    <property type="evidence" value="ECO:0007669"/>
    <property type="project" value="UniProtKB-EC"/>
</dbReference>
<protein>
    <submittedName>
        <fullName evidence="2">6-phosphogluconolactonase, 6-phosphogluconolactonase</fullName>
        <ecNumber evidence="2">3.1.1.31</ecNumber>
    </submittedName>
</protein>